<keyword evidence="1" id="KW-0812">Transmembrane</keyword>
<feature type="transmembrane region" description="Helical" evidence="1">
    <location>
        <begin position="292"/>
        <end position="312"/>
    </location>
</feature>
<dbReference type="EMBL" id="JAUIZM010000008">
    <property type="protein sequence ID" value="KAK1369580.1"/>
    <property type="molecule type" value="Genomic_DNA"/>
</dbReference>
<evidence type="ECO:0000313" key="2">
    <source>
        <dbReference type="EMBL" id="KAK1369580.1"/>
    </source>
</evidence>
<keyword evidence="3" id="KW-1185">Reference proteome</keyword>
<gene>
    <name evidence="2" type="ORF">POM88_035672</name>
</gene>
<dbReference type="Proteomes" id="UP001237642">
    <property type="component" value="Unassembled WGS sequence"/>
</dbReference>
<protein>
    <submittedName>
        <fullName evidence="2">2-hydroxyacid dehydrogenase</fullName>
    </submittedName>
</protein>
<sequence length="327" mass="36443">MENSQEKVNGYSNLTRDVENSHLKWNGNGVVENGHGVRRHSSYQPSVKASLSWLDIRVFYVRVSKCDIDDLTPECLTLNHIPLENETLLEVNGARTSIYSDGASTILRRDRFDKKSEEVTFVSTDSLRMTGSVKFEVFNKDVVVISGVLESSHGSGSVGKSENHGQRWSMHCESDVPAGTSLFNMKQCTNLELPEVEVYVAGCFFGVLIILTKTLQLGSRKKHTRKAMLKSIPEYETTGSQRDVPAGLDLQLADYSDHKPENEEYNHLYHPGMEYLEGEDGELSWFTAGVRVGVGIGLSVCLGVGIGVGLLVKTYQGTTRNFRRRLF</sequence>
<organism evidence="2 3">
    <name type="scientific">Heracleum sosnowskyi</name>
    <dbReference type="NCBI Taxonomy" id="360622"/>
    <lineage>
        <taxon>Eukaryota</taxon>
        <taxon>Viridiplantae</taxon>
        <taxon>Streptophyta</taxon>
        <taxon>Embryophyta</taxon>
        <taxon>Tracheophyta</taxon>
        <taxon>Spermatophyta</taxon>
        <taxon>Magnoliopsida</taxon>
        <taxon>eudicotyledons</taxon>
        <taxon>Gunneridae</taxon>
        <taxon>Pentapetalae</taxon>
        <taxon>asterids</taxon>
        <taxon>campanulids</taxon>
        <taxon>Apiales</taxon>
        <taxon>Apiaceae</taxon>
        <taxon>Apioideae</taxon>
        <taxon>apioid superclade</taxon>
        <taxon>Tordylieae</taxon>
        <taxon>Tordyliinae</taxon>
        <taxon>Heracleum</taxon>
    </lineage>
</organism>
<reference evidence="2" key="1">
    <citation type="submission" date="2023-02" db="EMBL/GenBank/DDBJ databases">
        <title>Genome of toxic invasive species Heracleum sosnowskyi carries increased number of genes despite the absence of recent whole-genome duplications.</title>
        <authorList>
            <person name="Schelkunov M."/>
            <person name="Shtratnikova V."/>
            <person name="Makarenko M."/>
            <person name="Klepikova A."/>
            <person name="Omelchenko D."/>
            <person name="Novikova G."/>
            <person name="Obukhova E."/>
            <person name="Bogdanov V."/>
            <person name="Penin A."/>
            <person name="Logacheva M."/>
        </authorList>
    </citation>
    <scope>NUCLEOTIDE SEQUENCE</scope>
    <source>
        <strain evidence="2">Hsosn_3</strain>
        <tissue evidence="2">Leaf</tissue>
    </source>
</reference>
<comment type="caution">
    <text evidence="2">The sequence shown here is derived from an EMBL/GenBank/DDBJ whole genome shotgun (WGS) entry which is preliminary data.</text>
</comment>
<evidence type="ECO:0000313" key="3">
    <source>
        <dbReference type="Proteomes" id="UP001237642"/>
    </source>
</evidence>
<accession>A0AAD8HNY2</accession>
<dbReference type="PANTHER" id="PTHR42938:SF7">
    <property type="entry name" value="ERYTHRONATE-4-PHOSPHATE DEHYDROGENASE FAMILY PROTEIN"/>
    <property type="match status" value="1"/>
</dbReference>
<dbReference type="GO" id="GO:0004617">
    <property type="term" value="F:phosphoglycerate dehydrogenase activity"/>
    <property type="evidence" value="ECO:0007669"/>
    <property type="project" value="TreeGrafter"/>
</dbReference>
<keyword evidence="1" id="KW-0472">Membrane</keyword>
<dbReference type="AlphaFoldDB" id="A0AAD8HNY2"/>
<evidence type="ECO:0000256" key="1">
    <source>
        <dbReference type="SAM" id="Phobius"/>
    </source>
</evidence>
<proteinExistence type="predicted"/>
<feature type="transmembrane region" description="Helical" evidence="1">
    <location>
        <begin position="198"/>
        <end position="218"/>
    </location>
</feature>
<name>A0AAD8HNY2_9APIA</name>
<reference evidence="2" key="2">
    <citation type="submission" date="2023-05" db="EMBL/GenBank/DDBJ databases">
        <authorList>
            <person name="Schelkunov M.I."/>
        </authorList>
    </citation>
    <scope>NUCLEOTIDE SEQUENCE</scope>
    <source>
        <strain evidence="2">Hsosn_3</strain>
        <tissue evidence="2">Leaf</tissue>
    </source>
</reference>
<dbReference type="PANTHER" id="PTHR42938">
    <property type="entry name" value="FORMATE DEHYDROGENASE 1"/>
    <property type="match status" value="1"/>
</dbReference>
<keyword evidence="1" id="KW-1133">Transmembrane helix</keyword>